<proteinExistence type="predicted"/>
<evidence type="ECO:0000259" key="1">
    <source>
        <dbReference type="Pfam" id="PF00882"/>
    </source>
</evidence>
<protein>
    <submittedName>
        <fullName evidence="2">Zinc dependent phospholipase C</fullName>
    </submittedName>
</protein>
<dbReference type="RefSeq" id="WP_179216900.1">
    <property type="nucleotide sequence ID" value="NZ_FZOC01000002.1"/>
</dbReference>
<name>A0A238Z220_9BACT</name>
<dbReference type="InterPro" id="IPR029002">
    <property type="entry name" value="PLPC/GPLD1"/>
</dbReference>
<accession>A0A238Z220</accession>
<dbReference type="Proteomes" id="UP000198324">
    <property type="component" value="Unassembled WGS sequence"/>
</dbReference>
<reference evidence="2 3" key="1">
    <citation type="submission" date="2017-06" db="EMBL/GenBank/DDBJ databases">
        <authorList>
            <person name="Kim H.J."/>
            <person name="Triplett B.A."/>
        </authorList>
    </citation>
    <scope>NUCLEOTIDE SEQUENCE [LARGE SCALE GENOMIC DNA]</scope>
    <source>
        <strain evidence="2 3">DSM 13116</strain>
    </source>
</reference>
<gene>
    <name evidence="2" type="ORF">SAMN04488503_1147</name>
</gene>
<dbReference type="Pfam" id="PF00882">
    <property type="entry name" value="Zn_dep_PLPC"/>
    <property type="match status" value="1"/>
</dbReference>
<dbReference type="EMBL" id="FZOC01000002">
    <property type="protein sequence ID" value="SNR76893.1"/>
    <property type="molecule type" value="Genomic_DNA"/>
</dbReference>
<sequence>MPKEIVHWMVARRAGELLADGPFAPALSRCPNGLLFGAVWHDILFYLRGQHPAGLKALPHRLHGSHGEDSFEILRLQAAHLHEKRSQPLPTAMFVGLASHIFADATLHPLVYFLTGNYYDPDERRRTAAVRRHRALESLLDMVAAGGPEAVEGQSLRALANGLEGPLALAVPPGALAALAGCAPAEAQQGLMDALDTYCLMQALCRMPTLARLAHELSGILPDSLREIAALFYAPQLHEQRAAVKGRLEWRNPVTGEVATGTLAGLMEHAARRTAQFCTAQAESLMAHGQLAGQEPGPSLDMGLPGVSVSQARFFASVPSPRD</sequence>
<dbReference type="AlphaFoldDB" id="A0A238Z220"/>
<evidence type="ECO:0000313" key="3">
    <source>
        <dbReference type="Proteomes" id="UP000198324"/>
    </source>
</evidence>
<feature type="domain" description="Phospholipase C/D" evidence="1">
    <location>
        <begin position="6"/>
        <end position="144"/>
    </location>
</feature>
<evidence type="ECO:0000313" key="2">
    <source>
        <dbReference type="EMBL" id="SNR76893.1"/>
    </source>
</evidence>
<organism evidence="2 3">
    <name type="scientific">Humidesulfovibrio mexicanus</name>
    <dbReference type="NCBI Taxonomy" id="147047"/>
    <lineage>
        <taxon>Bacteria</taxon>
        <taxon>Pseudomonadati</taxon>
        <taxon>Thermodesulfobacteriota</taxon>
        <taxon>Desulfovibrionia</taxon>
        <taxon>Desulfovibrionales</taxon>
        <taxon>Desulfovibrionaceae</taxon>
        <taxon>Humidesulfovibrio</taxon>
    </lineage>
</organism>
<keyword evidence="3" id="KW-1185">Reference proteome</keyword>